<dbReference type="InterPro" id="IPR013486">
    <property type="entry name" value="SpoIID/LytB"/>
</dbReference>
<dbReference type="PANTHER" id="PTHR30032:SF8">
    <property type="entry name" value="GERMINATION-SPECIFIC N-ACETYLMURAMOYL-L-ALANINE AMIDASE"/>
    <property type="match status" value="1"/>
</dbReference>
<sequence>MDGSYTISGRGFGHGIGMSQYGAHGAGLAGLTHGQILSYYYPGTRLDTLTFGPIRVGITVDDDGVTRVAHRSGLRVGNAATSTTTYALPSGRAQWRVTATGTSSRSCTLQGRVDGVWSTTWPAGLTRACPLTFSSPTEGTVDLFLPDGSRRIYRGALTAVHTGTSTLQTVNRLPMQSYLRSVVASEMPASFHAAALRSQAVSARTYAARGVGGTAIYDTCDTVACQVYRGRGVRTSGGGITSYEHPNTDAAVGATAGQVLSYPFGTGRALATTMFSSSSGGHTAPGSAAHPYLRAHPDAYDGVAGNARHTWTAELPVSTLESTFGISWVERVQVLQRDGFGAFGGRVVRARIEGYTSAGRYTYRDVTGPDLRFARPYPTHRNGLSSHYFTFVAEPTVRPATRIAGADRYATSAAVARAWPVGVSTAYIASGRDFPDALTAAARSGVRDAPLLITDPASLSSSTAQALARLQPGRIVVVGGSAAVSDTVVSQLAAYSSSGEVQRLGGADRYHVAATVAAHYPPDVPRVYLASGQDYPDALSGAALAARQGAPLLLTRPTSLPPVVAEQLRRLSPGQVIVLGGDAAVSGATARAAGSFSDTGGFTRVSGADRYATAQSVAQLYPAGTSRAYVTSGTAYPDALVAAARAGRQDAPLLLTRETTVPGRTAAALDRLTLSAIYVVGGSAVVSDRVLAELGLSLE</sequence>
<comment type="caution">
    <text evidence="2">The sequence shown here is derived from an EMBL/GenBank/DDBJ whole genome shotgun (WGS) entry which is preliminary data.</text>
</comment>
<gene>
    <name evidence="2" type="ORF">AVL62_14100</name>
</gene>
<name>A0A0W8I3I4_9MICO</name>
<dbReference type="Pfam" id="PF04122">
    <property type="entry name" value="CW_binding_2"/>
    <property type="match status" value="3"/>
</dbReference>
<dbReference type="EMBL" id="LQBL01000030">
    <property type="protein sequence ID" value="KUG52461.1"/>
    <property type="molecule type" value="Genomic_DNA"/>
</dbReference>
<evidence type="ECO:0000313" key="2">
    <source>
        <dbReference type="EMBL" id="KUG52461.1"/>
    </source>
</evidence>
<dbReference type="STRING" id="767452.AVL62_14100"/>
<dbReference type="InterPro" id="IPR051922">
    <property type="entry name" value="Bact_Sporulation_Assoc"/>
</dbReference>
<dbReference type="Pfam" id="PF08486">
    <property type="entry name" value="SpoIID"/>
    <property type="match status" value="1"/>
</dbReference>
<proteinExistence type="predicted"/>
<dbReference type="Gene3D" id="3.40.50.12090">
    <property type="match status" value="1"/>
</dbReference>
<feature type="domain" description="Sporulation stage II protein D amidase enhancer LytB N-terminal" evidence="1">
    <location>
        <begin position="165"/>
        <end position="262"/>
    </location>
</feature>
<dbReference type="InterPro" id="IPR013693">
    <property type="entry name" value="SpoIID/LytB_N"/>
</dbReference>
<reference evidence="2 3" key="1">
    <citation type="submission" date="2015-12" db="EMBL/GenBank/DDBJ databases">
        <title>Serinicoccus chungangenesis strain CD08_5 genome sequencing and assembly.</title>
        <authorList>
            <person name="Chander A.M."/>
            <person name="Kaur G."/>
            <person name="Nair G.R."/>
            <person name="Dhawan D.K."/>
            <person name="Kochhar R.K."/>
            <person name="Mayilraj S."/>
            <person name="Bhadada S.K."/>
        </authorList>
    </citation>
    <scope>NUCLEOTIDE SEQUENCE [LARGE SCALE GENOMIC DNA]</scope>
    <source>
        <strain evidence="2 3">CD08_5</strain>
    </source>
</reference>
<dbReference type="OrthoDB" id="9773852at2"/>
<dbReference type="RefSeq" id="WP_058891997.1">
    <property type="nucleotide sequence ID" value="NZ_LQBL01000030.1"/>
</dbReference>
<dbReference type="GO" id="GO:0030435">
    <property type="term" value="P:sporulation resulting in formation of a cellular spore"/>
    <property type="evidence" value="ECO:0007669"/>
    <property type="project" value="InterPro"/>
</dbReference>
<organism evidence="2 3">
    <name type="scientific">Serinicoccus chungangensis</name>
    <dbReference type="NCBI Taxonomy" id="767452"/>
    <lineage>
        <taxon>Bacteria</taxon>
        <taxon>Bacillati</taxon>
        <taxon>Actinomycetota</taxon>
        <taxon>Actinomycetes</taxon>
        <taxon>Micrococcales</taxon>
        <taxon>Ornithinimicrobiaceae</taxon>
        <taxon>Serinicoccus</taxon>
    </lineage>
</organism>
<keyword evidence="3" id="KW-1185">Reference proteome</keyword>
<dbReference type="PANTHER" id="PTHR30032">
    <property type="entry name" value="N-ACETYLMURAMOYL-L-ALANINE AMIDASE-RELATED"/>
    <property type="match status" value="1"/>
</dbReference>
<accession>A0A0W8I3I4</accession>
<dbReference type="AlphaFoldDB" id="A0A0W8I3I4"/>
<evidence type="ECO:0000259" key="1">
    <source>
        <dbReference type="Pfam" id="PF08486"/>
    </source>
</evidence>
<dbReference type="Proteomes" id="UP000054837">
    <property type="component" value="Unassembled WGS sequence"/>
</dbReference>
<evidence type="ECO:0000313" key="3">
    <source>
        <dbReference type="Proteomes" id="UP000054837"/>
    </source>
</evidence>
<protein>
    <recommendedName>
        <fullName evidence="1">Sporulation stage II protein D amidase enhancer LytB N-terminal domain-containing protein</fullName>
    </recommendedName>
</protein>
<dbReference type="InterPro" id="IPR007253">
    <property type="entry name" value="Cell_wall-bd_2"/>
</dbReference>
<dbReference type="NCBIfam" id="TIGR02669">
    <property type="entry name" value="SpoIID_LytB"/>
    <property type="match status" value="1"/>
</dbReference>